<dbReference type="GeneID" id="113466095"/>
<gene>
    <name evidence="5" type="primary">LOC113466095</name>
</gene>
<evidence type="ECO:0000313" key="4">
    <source>
        <dbReference type="Proteomes" id="UP000079169"/>
    </source>
</evidence>
<name>A0A3Q0IRP0_DIACI</name>
<dbReference type="InterPro" id="IPR001878">
    <property type="entry name" value="Znf_CCHC"/>
</dbReference>
<dbReference type="GO" id="GO:0008270">
    <property type="term" value="F:zinc ion binding"/>
    <property type="evidence" value="ECO:0007669"/>
    <property type="project" value="UniProtKB-KW"/>
</dbReference>
<feature type="compositionally biased region" description="Basic and acidic residues" evidence="2">
    <location>
        <begin position="24"/>
        <end position="33"/>
    </location>
</feature>
<dbReference type="PaxDb" id="121845-A0A3Q0IRP0"/>
<dbReference type="KEGG" id="dci:113466095"/>
<dbReference type="Proteomes" id="UP000079169">
    <property type="component" value="Unplaced"/>
</dbReference>
<evidence type="ECO:0000256" key="1">
    <source>
        <dbReference type="PROSITE-ProRule" id="PRU00047"/>
    </source>
</evidence>
<organism evidence="4 5">
    <name type="scientific">Diaphorina citri</name>
    <name type="common">Asian citrus psyllid</name>
    <dbReference type="NCBI Taxonomy" id="121845"/>
    <lineage>
        <taxon>Eukaryota</taxon>
        <taxon>Metazoa</taxon>
        <taxon>Ecdysozoa</taxon>
        <taxon>Arthropoda</taxon>
        <taxon>Hexapoda</taxon>
        <taxon>Insecta</taxon>
        <taxon>Pterygota</taxon>
        <taxon>Neoptera</taxon>
        <taxon>Paraneoptera</taxon>
        <taxon>Hemiptera</taxon>
        <taxon>Sternorrhyncha</taxon>
        <taxon>Psylloidea</taxon>
        <taxon>Psyllidae</taxon>
        <taxon>Diaphorininae</taxon>
        <taxon>Diaphorina</taxon>
    </lineage>
</organism>
<evidence type="ECO:0000259" key="3">
    <source>
        <dbReference type="PROSITE" id="PS50158"/>
    </source>
</evidence>
<keyword evidence="1" id="KW-0479">Metal-binding</keyword>
<evidence type="ECO:0000256" key="2">
    <source>
        <dbReference type="SAM" id="MobiDB-lite"/>
    </source>
</evidence>
<keyword evidence="1" id="KW-0863">Zinc-finger</keyword>
<evidence type="ECO:0000313" key="5">
    <source>
        <dbReference type="RefSeq" id="XP_026677010.1"/>
    </source>
</evidence>
<dbReference type="RefSeq" id="XP_026677010.1">
    <property type="nucleotide sequence ID" value="XM_026821209.1"/>
</dbReference>
<feature type="region of interest" description="Disordered" evidence="2">
    <location>
        <begin position="1"/>
        <end position="62"/>
    </location>
</feature>
<keyword evidence="4" id="KW-1185">Reference proteome</keyword>
<proteinExistence type="predicted"/>
<dbReference type="STRING" id="121845.A0A3Q0IRP0"/>
<sequence>MSDNVTSPNGSLMMFHTPQSHMSSHSDYERGMDSDDETMETLGRKRKPEGSPTVDHEEDDDKTEFLAVMKNMFENIEKMSRAIVETRYTKAEIKLDIEKINLSMKEIKEKDYLSKIDIRDSRRIISKTKRQQTVCYKCHDQMKKDEEEKSSKLVREKMEILKQGKGNIQLVQELIEEDWPEDMYTKTVVKVGNPLVPNQLADTVLFLKNKDSKAGIIDTAKVIHPKLEEVLNNELIPGETCYVENIANTKKGTGGRKRLYLMGGEKVEDLVNSIKELVNRKDETESKHFAVAVVEEDRREVIRKMTEIGFSLLDVKIEFFVPSSPKEKNKKSGIQSKDTEVLIIKPSSTSNISYADMTKKLREVEKNVFPETMGVNITNVKKYKEDSLMITTKKGGAEILKTEIISSHGDQLTINIPKEDRTLMIIGIDALAEESDIEYGLMKALGVESKTNIEIKSVKLARNGTQMSEITVSAEYSIKLLELKKIKIGWTLCSVEKKFHIPRCYNCLRMGHLAKNCASENYVLWKKSSTFQDVITVLEWAT</sequence>
<dbReference type="GO" id="GO:0003676">
    <property type="term" value="F:nucleic acid binding"/>
    <property type="evidence" value="ECO:0007669"/>
    <property type="project" value="InterPro"/>
</dbReference>
<feature type="domain" description="CCHC-type" evidence="3">
    <location>
        <begin position="503"/>
        <end position="517"/>
    </location>
</feature>
<feature type="compositionally biased region" description="Polar residues" evidence="2">
    <location>
        <begin position="1"/>
        <end position="10"/>
    </location>
</feature>
<accession>A0A3Q0IRP0</accession>
<reference evidence="5" key="1">
    <citation type="submission" date="2025-08" db="UniProtKB">
        <authorList>
            <consortium name="RefSeq"/>
        </authorList>
    </citation>
    <scope>IDENTIFICATION</scope>
</reference>
<keyword evidence="1" id="KW-0862">Zinc</keyword>
<protein>
    <submittedName>
        <fullName evidence="5">Uncharacterized protein LOC113466095</fullName>
    </submittedName>
</protein>
<dbReference type="PROSITE" id="PS50158">
    <property type="entry name" value="ZF_CCHC"/>
    <property type="match status" value="1"/>
</dbReference>
<dbReference type="AlphaFoldDB" id="A0A3Q0IRP0"/>
<dbReference type="SMART" id="SM00343">
    <property type="entry name" value="ZnF_C2HC"/>
    <property type="match status" value="1"/>
</dbReference>